<gene>
    <name evidence="2" type="ORF">ACCI51_01095</name>
</gene>
<dbReference type="Proteomes" id="UP001569414">
    <property type="component" value="Unassembled WGS sequence"/>
</dbReference>
<keyword evidence="3" id="KW-1185">Reference proteome</keyword>
<name>A0ABV4NIH4_9GAMM</name>
<dbReference type="RefSeq" id="WP_371842293.1">
    <property type="nucleotide sequence ID" value="NZ_JBGMEL010000001.1"/>
</dbReference>
<sequence length="294" mass="34337">MFERLFASRKKPFVPNRDKLETLTANLSGSRFSISLPPNSVPDINEEYYGPRIDIYNREAYDDLSRGKWYQEGRMPGQSILKRNWGFYGPPWVSMEYGFLEHVIRVYRVDDLPESMSCFNPHHLEQVILRDLYFRYGPPKLDMDPRAAPIKWQKKNINGTDWLYCEAHPKCSEQELRENPFREAVFHSQLYAPLDDQYFINVYFSALGYAPAKYSIAAMDHLITETYSTLQLELSPAMQQRKADVAQQCPNSHFSETRSPEPWIYHKVREGDYRTGEDSLEVVERGSPPPSFTP</sequence>
<evidence type="ECO:0000256" key="1">
    <source>
        <dbReference type="SAM" id="MobiDB-lite"/>
    </source>
</evidence>
<proteinExistence type="predicted"/>
<accession>A0ABV4NIH4</accession>
<evidence type="ECO:0000313" key="3">
    <source>
        <dbReference type="Proteomes" id="UP001569414"/>
    </source>
</evidence>
<protein>
    <submittedName>
        <fullName evidence="2">Uncharacterized protein</fullName>
    </submittedName>
</protein>
<reference evidence="2 3" key="1">
    <citation type="submission" date="2024-08" db="EMBL/GenBank/DDBJ databases">
        <authorList>
            <person name="Ishaq N."/>
        </authorList>
    </citation>
    <scope>NUCLEOTIDE SEQUENCE [LARGE SCALE GENOMIC DNA]</scope>
    <source>
        <strain evidence="2 3">JCM 30400</strain>
    </source>
</reference>
<evidence type="ECO:0000313" key="2">
    <source>
        <dbReference type="EMBL" id="MFA0789120.1"/>
    </source>
</evidence>
<feature type="region of interest" description="Disordered" evidence="1">
    <location>
        <begin position="275"/>
        <end position="294"/>
    </location>
</feature>
<comment type="caution">
    <text evidence="2">The sequence shown here is derived from an EMBL/GenBank/DDBJ whole genome shotgun (WGS) entry which is preliminary data.</text>
</comment>
<organism evidence="2 3">
    <name type="scientific">Microbulbifer echini</name>
    <dbReference type="NCBI Taxonomy" id="1529067"/>
    <lineage>
        <taxon>Bacteria</taxon>
        <taxon>Pseudomonadati</taxon>
        <taxon>Pseudomonadota</taxon>
        <taxon>Gammaproteobacteria</taxon>
        <taxon>Cellvibrionales</taxon>
        <taxon>Microbulbiferaceae</taxon>
        <taxon>Microbulbifer</taxon>
    </lineage>
</organism>
<dbReference type="EMBL" id="JBGMEL010000001">
    <property type="protein sequence ID" value="MFA0789120.1"/>
    <property type="molecule type" value="Genomic_DNA"/>
</dbReference>